<dbReference type="HOGENOM" id="CLU_090028_4_0_1"/>
<dbReference type="EMBL" id="KE647137">
    <property type="protein sequence ID" value="EQB61466.1"/>
    <property type="molecule type" value="Genomic_DNA"/>
</dbReference>
<dbReference type="Pfam" id="PF00639">
    <property type="entry name" value="Rotamase"/>
    <property type="match status" value="1"/>
</dbReference>
<gene>
    <name evidence="8" type="ORF">NAPIS_ORF00960</name>
</gene>
<dbReference type="InterPro" id="IPR001202">
    <property type="entry name" value="WW_dom"/>
</dbReference>
<dbReference type="PANTHER" id="PTHR10657:SF4">
    <property type="entry name" value="PEPTIDYL-PROLYL CIS-TRANS ISOMERASE-RELATED"/>
    <property type="match status" value="1"/>
</dbReference>
<keyword evidence="2 4" id="KW-0697">Rotamase</keyword>
<proteinExistence type="predicted"/>
<dbReference type="PANTHER" id="PTHR10657">
    <property type="entry name" value="PEPTIDYL-PROLYL CIS-TRANS ISOMERASE"/>
    <property type="match status" value="1"/>
</dbReference>
<feature type="domain" description="PpiC" evidence="7">
    <location>
        <begin position="28"/>
        <end position="137"/>
    </location>
</feature>
<dbReference type="OrthoDB" id="2530521at2759"/>
<evidence type="ECO:0000256" key="1">
    <source>
        <dbReference type="ARBA" id="ARBA00000971"/>
    </source>
</evidence>
<name>T0MEH0_9MICR</name>
<evidence type="ECO:0000256" key="3">
    <source>
        <dbReference type="ARBA" id="ARBA00023235"/>
    </source>
</evidence>
<keyword evidence="3 4" id="KW-0413">Isomerase</keyword>
<dbReference type="GO" id="GO:0003755">
    <property type="term" value="F:peptidyl-prolyl cis-trans isomerase activity"/>
    <property type="evidence" value="ECO:0007669"/>
    <property type="project" value="UniProtKB-UniRule"/>
</dbReference>
<evidence type="ECO:0000256" key="4">
    <source>
        <dbReference type="PROSITE-ProRule" id="PRU00278"/>
    </source>
</evidence>
<reference evidence="8 9" key="1">
    <citation type="journal article" date="2013" name="BMC Genomics">
        <title>Genome sequencing and comparative genomics of honey bee microsporidia, Nosema apis reveal novel insights into host-parasite interactions.</title>
        <authorList>
            <person name="Chen Yp."/>
            <person name="Pettis J.S."/>
            <person name="Zhao Y."/>
            <person name="Liu X."/>
            <person name="Tallon L.J."/>
            <person name="Sadzewicz L.D."/>
            <person name="Li R."/>
            <person name="Zheng H."/>
            <person name="Huang S."/>
            <person name="Zhang X."/>
            <person name="Hamilton M.C."/>
            <person name="Pernal S.F."/>
            <person name="Melathopoulos A.P."/>
            <person name="Yan X."/>
            <person name="Evans J.D."/>
        </authorList>
    </citation>
    <scope>NUCLEOTIDE SEQUENCE [LARGE SCALE GENOMIC DNA]</scope>
    <source>
        <strain evidence="8 9">BRL 01</strain>
    </source>
</reference>
<dbReference type="AlphaFoldDB" id="T0MEH0"/>
<sequence>MWFKLKDNNNNYYFYNDNTKEKTKERPKDGFRLYHILIKHLNSRHPVERSEIEAYNRIVKIYEDLKKNINIGYFREYFKNKAREYSECKSKNKGGDLGFVCKNEMYKEFERAAFILKRGRIIGPVKTPSGYHIIYRR</sequence>
<dbReference type="GO" id="GO:0005829">
    <property type="term" value="C:cytosol"/>
    <property type="evidence" value="ECO:0007669"/>
    <property type="project" value="TreeGrafter"/>
</dbReference>
<dbReference type="SUPFAM" id="SSF54534">
    <property type="entry name" value="FKBP-like"/>
    <property type="match status" value="1"/>
</dbReference>
<evidence type="ECO:0000259" key="7">
    <source>
        <dbReference type="PROSITE" id="PS50198"/>
    </source>
</evidence>
<evidence type="ECO:0000259" key="6">
    <source>
        <dbReference type="PROSITE" id="PS50020"/>
    </source>
</evidence>
<dbReference type="PROSITE" id="PS50020">
    <property type="entry name" value="WW_DOMAIN_2"/>
    <property type="match status" value="1"/>
</dbReference>
<dbReference type="PROSITE" id="PS50198">
    <property type="entry name" value="PPIC_PPIASE_2"/>
    <property type="match status" value="1"/>
</dbReference>
<evidence type="ECO:0000256" key="2">
    <source>
        <dbReference type="ARBA" id="ARBA00023110"/>
    </source>
</evidence>
<feature type="domain" description="WW" evidence="6">
    <location>
        <begin position="1"/>
        <end position="29"/>
    </location>
</feature>
<dbReference type="Proteomes" id="UP000053780">
    <property type="component" value="Unassembled WGS sequence"/>
</dbReference>
<evidence type="ECO:0000313" key="9">
    <source>
        <dbReference type="Proteomes" id="UP000053780"/>
    </source>
</evidence>
<organism evidence="8 9">
    <name type="scientific">Vairimorpha apis BRL 01</name>
    <dbReference type="NCBI Taxonomy" id="1037528"/>
    <lineage>
        <taxon>Eukaryota</taxon>
        <taxon>Fungi</taxon>
        <taxon>Fungi incertae sedis</taxon>
        <taxon>Microsporidia</taxon>
        <taxon>Nosematidae</taxon>
        <taxon>Vairimorpha</taxon>
    </lineage>
</organism>
<dbReference type="Gene3D" id="3.10.50.40">
    <property type="match status" value="1"/>
</dbReference>
<comment type="catalytic activity">
    <reaction evidence="1 5">
        <text>[protein]-peptidylproline (omega=180) = [protein]-peptidylproline (omega=0)</text>
        <dbReference type="Rhea" id="RHEA:16237"/>
        <dbReference type="Rhea" id="RHEA-COMP:10747"/>
        <dbReference type="Rhea" id="RHEA-COMP:10748"/>
        <dbReference type="ChEBI" id="CHEBI:83833"/>
        <dbReference type="ChEBI" id="CHEBI:83834"/>
        <dbReference type="EC" id="5.2.1.8"/>
    </reaction>
</comment>
<dbReference type="InterPro" id="IPR000297">
    <property type="entry name" value="PPIase_PpiC"/>
</dbReference>
<dbReference type="InterPro" id="IPR051370">
    <property type="entry name" value="PPIase_Pin1"/>
</dbReference>
<evidence type="ECO:0000313" key="8">
    <source>
        <dbReference type="EMBL" id="EQB61466.1"/>
    </source>
</evidence>
<dbReference type="InterPro" id="IPR046357">
    <property type="entry name" value="PPIase_dom_sf"/>
</dbReference>
<dbReference type="VEuPathDB" id="MicrosporidiaDB:NAPIS_ORF00960"/>
<evidence type="ECO:0000256" key="5">
    <source>
        <dbReference type="RuleBase" id="RU363014"/>
    </source>
</evidence>
<accession>T0MEH0</accession>
<protein>
    <recommendedName>
        <fullName evidence="5">Peptidyl-prolyl cis-trans isomerase</fullName>
        <ecNumber evidence="5">5.2.1.8</ecNumber>
    </recommendedName>
</protein>
<dbReference type="GO" id="GO:0005634">
    <property type="term" value="C:nucleus"/>
    <property type="evidence" value="ECO:0007669"/>
    <property type="project" value="TreeGrafter"/>
</dbReference>
<keyword evidence="9" id="KW-1185">Reference proteome</keyword>
<dbReference type="EC" id="5.2.1.8" evidence="5"/>